<evidence type="ECO:0000256" key="2">
    <source>
        <dbReference type="ARBA" id="ARBA00004202"/>
    </source>
</evidence>
<evidence type="ECO:0000256" key="14">
    <source>
        <dbReference type="ARBA" id="ARBA00023212"/>
    </source>
</evidence>
<dbReference type="GO" id="GO:0005886">
    <property type="term" value="C:plasma membrane"/>
    <property type="evidence" value="ECO:0007669"/>
    <property type="project" value="UniProtKB-SubCell"/>
</dbReference>
<evidence type="ECO:0000256" key="17">
    <source>
        <dbReference type="SAM" id="MobiDB-lite"/>
    </source>
</evidence>
<evidence type="ECO:0000256" key="4">
    <source>
        <dbReference type="ARBA" id="ARBA00004316"/>
    </source>
</evidence>
<gene>
    <name evidence="21" type="primary">MICALL2</name>
    <name evidence="21" type="ORF">AMEX_G24014</name>
</gene>
<dbReference type="InterPro" id="IPR036872">
    <property type="entry name" value="CH_dom_sf"/>
</dbReference>
<dbReference type="PROSITE" id="PS50021">
    <property type="entry name" value="CH"/>
    <property type="match status" value="1"/>
</dbReference>
<dbReference type="CDD" id="cd09444">
    <property type="entry name" value="LIM_Mical_like_1"/>
    <property type="match status" value="1"/>
</dbReference>
<dbReference type="OrthoDB" id="10017054at2759"/>
<dbReference type="SMART" id="SM01203">
    <property type="entry name" value="DUF3585"/>
    <property type="match status" value="1"/>
</dbReference>
<feature type="compositionally biased region" description="Polar residues" evidence="17">
    <location>
        <begin position="575"/>
        <end position="610"/>
    </location>
</feature>
<evidence type="ECO:0000259" key="19">
    <source>
        <dbReference type="PROSITE" id="PS50023"/>
    </source>
</evidence>
<feature type="compositionally biased region" description="Polar residues" evidence="17">
    <location>
        <begin position="480"/>
        <end position="490"/>
    </location>
</feature>
<dbReference type="InterPro" id="IPR022735">
    <property type="entry name" value="bMERB_dom"/>
</dbReference>
<dbReference type="GO" id="GO:0055037">
    <property type="term" value="C:recycling endosome"/>
    <property type="evidence" value="ECO:0007669"/>
    <property type="project" value="UniProtKB-SubCell"/>
</dbReference>
<dbReference type="Pfam" id="PF00412">
    <property type="entry name" value="LIM"/>
    <property type="match status" value="1"/>
</dbReference>
<keyword evidence="12" id="KW-0175">Coiled coil</keyword>
<evidence type="ECO:0000256" key="6">
    <source>
        <dbReference type="ARBA" id="ARBA00022490"/>
    </source>
</evidence>
<evidence type="ECO:0000256" key="16">
    <source>
        <dbReference type="PROSITE-ProRule" id="PRU00125"/>
    </source>
</evidence>
<comment type="subcellular location">
    <subcellularLocation>
        <location evidence="2">Cell membrane</location>
        <topology evidence="2">Peripheral membrane protein</topology>
    </subcellularLocation>
    <subcellularLocation>
        <location evidence="4">Cell projection</location>
    </subcellularLocation>
    <subcellularLocation>
        <location evidence="3">Cytoplasm</location>
        <location evidence="3">Cytoskeleton</location>
    </subcellularLocation>
    <subcellularLocation>
        <location evidence="1">Recycling endosome</location>
    </subcellularLocation>
</comment>
<dbReference type="InterPro" id="IPR050540">
    <property type="entry name" value="F-actin_Monoox_Mical"/>
</dbReference>
<keyword evidence="13" id="KW-0472">Membrane</keyword>
<feature type="compositionally biased region" description="Polar residues" evidence="17">
    <location>
        <begin position="432"/>
        <end position="444"/>
    </location>
</feature>
<feature type="domain" description="BMERB" evidence="20">
    <location>
        <begin position="611"/>
        <end position="767"/>
    </location>
</feature>
<evidence type="ECO:0000256" key="1">
    <source>
        <dbReference type="ARBA" id="ARBA00004172"/>
    </source>
</evidence>
<feature type="domain" description="Calponin-homology (CH)" evidence="18">
    <location>
        <begin position="1"/>
        <end position="107"/>
    </location>
</feature>
<sequence>MAAVKALQQWCRVQCEGYRDVAITNMTTSFRDGLAFCALIHKHRPELIDFDSLNKENVYENNHLAFRVAEEELGIPALLDAEDMVALKVPDRLSILTYVSQYYNYFHGRNPIGGMAGIKRPATESIEEQPGKKNQAVTAKVYGPPKPETENKRDVLVERSNKSGTLSSNCNVCNKHVHLVQRHLVDGKLYHRNCFKCNECSNILLSGTYKPGKEPNTFICKTHSNTLKPPSSPAAPVTQTSPRIKETPPTFRITPPAPTDQNSPPPAGLVKSSTPYKPNNTWLSGKTDNSSSPTPTPRSKPPPARSEPVTITVKSPQDQKPRTESPKPPSSTVIKNQEARLRFFESSTGPGSTGSTVSVTKFGTASPIIGKSSAKTDPPKDAGAAGAGGVTGKGRVLLRPSDWAKDKDKEKENEKEKAKSVISKLVIEDTNKSSSSAWRSSGLKTTNSTSSNVSPVDAGSKSPSGRIRLKPLEADLDLSATPTSTKTHSWSRTKDKEPSNAASTPLTTNREADKAPSDWRAMLKPIAKDTKSGTPKTITPASVPSKTPVSVTLPTTPSSSSSGSSGPAPSVLSPISTSGESPRSPVTSPRKNGTSAFTKDSKTGSNSTPEKTPEQPKLNPNYIPKEEIMQELKEIEMNLDELERKGVELEKQLRNSEEEEGEEDTLMNDLMVDWFNLIRNKQVYMRRESELVYIARTQDLEEEQPTVEAELRKLMETPEHLKTYRERKREEELMAKLVEIVNDRNAIVDGLDEDRLREEEEDEQLNKMLQSFDMKTDIKKEKKKKSPMSKLFGWKSKAEATGS</sequence>
<dbReference type="AlphaFoldDB" id="A0A8T2KUC2"/>
<keyword evidence="15" id="KW-0966">Cell projection</keyword>
<protein>
    <submittedName>
        <fullName evidence="21">MICAL-like protein 2</fullName>
    </submittedName>
</protein>
<dbReference type="PROSITE" id="PS00478">
    <property type="entry name" value="LIM_DOMAIN_1"/>
    <property type="match status" value="1"/>
</dbReference>
<dbReference type="InterPro" id="IPR001781">
    <property type="entry name" value="Znf_LIM"/>
</dbReference>
<dbReference type="PANTHER" id="PTHR23167">
    <property type="entry name" value="CALPONIN HOMOLOGY DOMAIN-CONTAINING PROTEIN DDB_G0272472-RELATED"/>
    <property type="match status" value="1"/>
</dbReference>
<evidence type="ECO:0000256" key="13">
    <source>
        <dbReference type="ARBA" id="ARBA00023136"/>
    </source>
</evidence>
<dbReference type="GO" id="GO:0046872">
    <property type="term" value="F:metal ion binding"/>
    <property type="evidence" value="ECO:0007669"/>
    <property type="project" value="UniProtKB-KW"/>
</dbReference>
<feature type="region of interest" description="Disordered" evidence="17">
    <location>
        <begin position="223"/>
        <end position="626"/>
    </location>
</feature>
<evidence type="ECO:0000259" key="18">
    <source>
        <dbReference type="PROSITE" id="PS50021"/>
    </source>
</evidence>
<keyword evidence="7" id="KW-0597">Phosphoprotein</keyword>
<dbReference type="SUPFAM" id="SSF47576">
    <property type="entry name" value="Calponin-homology domain, CH-domain"/>
    <property type="match status" value="1"/>
</dbReference>
<dbReference type="Gene3D" id="2.10.110.10">
    <property type="entry name" value="Cysteine Rich Protein"/>
    <property type="match status" value="1"/>
</dbReference>
<evidence type="ECO:0000313" key="22">
    <source>
        <dbReference type="Proteomes" id="UP000752171"/>
    </source>
</evidence>
<feature type="compositionally biased region" description="Pro residues" evidence="17">
    <location>
        <begin position="294"/>
        <end position="305"/>
    </location>
</feature>
<feature type="region of interest" description="Disordered" evidence="17">
    <location>
        <begin position="776"/>
        <end position="803"/>
    </location>
</feature>
<name>A0A8T2KUC2_ASTMX</name>
<feature type="compositionally biased region" description="Pro residues" evidence="17">
    <location>
        <begin position="255"/>
        <end position="267"/>
    </location>
</feature>
<comment type="caution">
    <text evidence="21">The sequence shown here is derived from an EMBL/GenBank/DDBJ whole genome shotgun (WGS) entry which is preliminary data.</text>
</comment>
<dbReference type="PROSITE" id="PS50023">
    <property type="entry name" value="LIM_DOMAIN_2"/>
    <property type="match status" value="1"/>
</dbReference>
<dbReference type="EMBL" id="JAICCE010000021">
    <property type="protein sequence ID" value="KAG9262257.1"/>
    <property type="molecule type" value="Genomic_DNA"/>
</dbReference>
<dbReference type="FunFam" id="1.10.418.10:FF:000055">
    <property type="entry name" value="MICAL-like protein 2"/>
    <property type="match status" value="1"/>
</dbReference>
<dbReference type="GO" id="GO:0042995">
    <property type="term" value="C:cell projection"/>
    <property type="evidence" value="ECO:0007669"/>
    <property type="project" value="UniProtKB-SubCell"/>
</dbReference>
<keyword evidence="10 16" id="KW-0862">Zinc</keyword>
<evidence type="ECO:0000256" key="15">
    <source>
        <dbReference type="ARBA" id="ARBA00023273"/>
    </source>
</evidence>
<feature type="compositionally biased region" description="Polar residues" evidence="17">
    <location>
        <begin position="500"/>
        <end position="509"/>
    </location>
</feature>
<feature type="compositionally biased region" description="Low complexity" evidence="17">
    <location>
        <begin position="346"/>
        <end position="364"/>
    </location>
</feature>
<organism evidence="21 22">
    <name type="scientific">Astyanax mexicanus</name>
    <name type="common">Blind cave fish</name>
    <name type="synonym">Astyanax fasciatus mexicanus</name>
    <dbReference type="NCBI Taxonomy" id="7994"/>
    <lineage>
        <taxon>Eukaryota</taxon>
        <taxon>Metazoa</taxon>
        <taxon>Chordata</taxon>
        <taxon>Craniata</taxon>
        <taxon>Vertebrata</taxon>
        <taxon>Euteleostomi</taxon>
        <taxon>Actinopterygii</taxon>
        <taxon>Neopterygii</taxon>
        <taxon>Teleostei</taxon>
        <taxon>Ostariophysi</taxon>
        <taxon>Characiformes</taxon>
        <taxon>Characoidei</taxon>
        <taxon>Acestrorhamphidae</taxon>
        <taxon>Acestrorhamphinae</taxon>
        <taxon>Astyanax</taxon>
    </lineage>
</organism>
<dbReference type="Pfam" id="PF00307">
    <property type="entry name" value="CH"/>
    <property type="match status" value="1"/>
</dbReference>
<evidence type="ECO:0000256" key="7">
    <source>
        <dbReference type="ARBA" id="ARBA00022553"/>
    </source>
</evidence>
<dbReference type="SUPFAM" id="SSF57716">
    <property type="entry name" value="Glucocorticoid receptor-like (DNA-binding domain)"/>
    <property type="match status" value="1"/>
</dbReference>
<accession>A0A8T2KUC2</accession>
<dbReference type="PROSITE" id="PS51848">
    <property type="entry name" value="BMERB"/>
    <property type="match status" value="1"/>
</dbReference>
<evidence type="ECO:0000259" key="20">
    <source>
        <dbReference type="PROSITE" id="PS51848"/>
    </source>
</evidence>
<proteinExistence type="predicted"/>
<dbReference type="SMART" id="SM00132">
    <property type="entry name" value="LIM"/>
    <property type="match status" value="1"/>
</dbReference>
<dbReference type="InterPro" id="IPR001715">
    <property type="entry name" value="CH_dom"/>
</dbReference>
<dbReference type="GO" id="GO:0005856">
    <property type="term" value="C:cytoskeleton"/>
    <property type="evidence" value="ECO:0007669"/>
    <property type="project" value="UniProtKB-SubCell"/>
</dbReference>
<evidence type="ECO:0000256" key="11">
    <source>
        <dbReference type="ARBA" id="ARBA00023038"/>
    </source>
</evidence>
<dbReference type="Gene3D" id="1.10.418.10">
    <property type="entry name" value="Calponin-like domain"/>
    <property type="match status" value="1"/>
</dbReference>
<feature type="domain" description="LIM zinc-binding" evidence="19">
    <location>
        <begin position="168"/>
        <end position="230"/>
    </location>
</feature>
<feature type="compositionally biased region" description="Low complexity" evidence="17">
    <location>
        <begin position="539"/>
        <end position="574"/>
    </location>
</feature>
<keyword evidence="11 16" id="KW-0440">LIM domain</keyword>
<evidence type="ECO:0000256" key="12">
    <source>
        <dbReference type="ARBA" id="ARBA00023054"/>
    </source>
</evidence>
<keyword evidence="8 16" id="KW-0479">Metal-binding</keyword>
<evidence type="ECO:0000256" key="10">
    <source>
        <dbReference type="ARBA" id="ARBA00022833"/>
    </source>
</evidence>
<reference evidence="21 22" key="1">
    <citation type="submission" date="2021-07" db="EMBL/GenBank/DDBJ databases">
        <authorList>
            <person name="Imarazene B."/>
            <person name="Zahm M."/>
            <person name="Klopp C."/>
            <person name="Cabau C."/>
            <person name="Beille S."/>
            <person name="Jouanno E."/>
            <person name="Castinel A."/>
            <person name="Lluch J."/>
            <person name="Gil L."/>
            <person name="Kuchtly C."/>
            <person name="Lopez Roques C."/>
            <person name="Donnadieu C."/>
            <person name="Parrinello H."/>
            <person name="Journot L."/>
            <person name="Du K."/>
            <person name="Schartl M."/>
            <person name="Retaux S."/>
            <person name="Guiguen Y."/>
        </authorList>
    </citation>
    <scope>NUCLEOTIDE SEQUENCE [LARGE SCALE GENOMIC DNA]</scope>
    <source>
        <strain evidence="21">Pach_M1</strain>
        <tissue evidence="21">Testis</tissue>
    </source>
</reference>
<evidence type="ECO:0000256" key="9">
    <source>
        <dbReference type="ARBA" id="ARBA00022753"/>
    </source>
</evidence>
<dbReference type="Pfam" id="PF12130">
    <property type="entry name" value="bMERB_dom"/>
    <property type="match status" value="1"/>
</dbReference>
<feature type="compositionally biased region" description="Basic and acidic residues" evidence="17">
    <location>
        <begin position="402"/>
        <end position="419"/>
    </location>
</feature>
<keyword evidence="6" id="KW-0963">Cytoplasm</keyword>
<evidence type="ECO:0000256" key="5">
    <source>
        <dbReference type="ARBA" id="ARBA00022475"/>
    </source>
</evidence>
<evidence type="ECO:0000256" key="8">
    <source>
        <dbReference type="ARBA" id="ARBA00022723"/>
    </source>
</evidence>
<feature type="compositionally biased region" description="Polar residues" evidence="17">
    <location>
        <begin position="271"/>
        <end position="289"/>
    </location>
</feature>
<keyword evidence="9" id="KW-0967">Endosome</keyword>
<evidence type="ECO:0000256" key="3">
    <source>
        <dbReference type="ARBA" id="ARBA00004245"/>
    </source>
</evidence>
<dbReference type="SMART" id="SM00033">
    <property type="entry name" value="CH"/>
    <property type="match status" value="1"/>
</dbReference>
<dbReference type="PANTHER" id="PTHR23167:SF87">
    <property type="entry name" value="MICAL-LIKE PROTEIN 2"/>
    <property type="match status" value="1"/>
</dbReference>
<keyword evidence="5" id="KW-1003">Cell membrane</keyword>
<keyword evidence="14" id="KW-0206">Cytoskeleton</keyword>
<evidence type="ECO:0000313" key="21">
    <source>
        <dbReference type="EMBL" id="KAG9262257.1"/>
    </source>
</evidence>
<dbReference type="CDD" id="cd21253">
    <property type="entry name" value="CH_MICALL2"/>
    <property type="match status" value="1"/>
</dbReference>
<dbReference type="Proteomes" id="UP000752171">
    <property type="component" value="Unassembled WGS sequence"/>
</dbReference>